<dbReference type="EMBL" id="DSQF01000030">
    <property type="protein sequence ID" value="HGZ44602.1"/>
    <property type="molecule type" value="Genomic_DNA"/>
</dbReference>
<dbReference type="Gene3D" id="2.60.40.4070">
    <property type="match status" value="1"/>
</dbReference>
<evidence type="ECO:0000313" key="2">
    <source>
        <dbReference type="EMBL" id="HGZ44602.1"/>
    </source>
</evidence>
<sequence length="474" mass="50105">MTPNPSSATRRPSAPRRAARPALALALALVPMLGVVRPVAAFEVLRHSNMTGEVLARQGVSGNVLSFIRQGVRWPDLTQCLAGCYCPAYLQVFCSDPDSNEVRQFSVSHFDNNMLSASRAHVELLMSLARSGLSGPGVPTDDAGRRAVGVALIFFGEALHAIQDFYAHSTWVELNRDLVRIGGRVESAPLWNGETTAGSGSATVGGVSVSGVQTGYVDLPVPDGSVTHAALNKDGPGTAQGQVAINRIFPFGLIGTYYEVASGQSGGSGAPYLDTGLAPRHTIKAWQCLASGCAIYNLPEGPPAAPAGSAAGRGGEGAAALDLAGLLAWVNADSGMTAAAARMDSLWEASDPDTPATFPRALFDADGWPLPSNVTAEDFVRPEARILDRAWPNPFRGRVSIRFYAPRAGHVRLDVFDLAGRRVHTLLDREVEPGWKDVLWSGHDAGGLALPSGAYLCRLEGFGRVESCRLSLVR</sequence>
<evidence type="ECO:0000259" key="1">
    <source>
        <dbReference type="Pfam" id="PF25107"/>
    </source>
</evidence>
<accession>A0A832MLB6</accession>
<gene>
    <name evidence="2" type="ORF">ENR23_14560</name>
</gene>
<comment type="caution">
    <text evidence="2">The sequence shown here is derived from an EMBL/GenBank/DDBJ whole genome shotgun (WGS) entry which is preliminary data.</text>
</comment>
<dbReference type="AlphaFoldDB" id="A0A832MLB6"/>
<protein>
    <recommendedName>
        <fullName evidence="1">VWA7 N-terminal domain-containing protein</fullName>
    </recommendedName>
</protein>
<reference evidence="2" key="1">
    <citation type="journal article" date="2020" name="mSystems">
        <title>Genome- and Community-Level Interaction Insights into Carbon Utilization and Element Cycling Functions of Hydrothermarchaeota in Hydrothermal Sediment.</title>
        <authorList>
            <person name="Zhou Z."/>
            <person name="Liu Y."/>
            <person name="Xu W."/>
            <person name="Pan J."/>
            <person name="Luo Z.H."/>
            <person name="Li M."/>
        </authorList>
    </citation>
    <scope>NUCLEOTIDE SEQUENCE [LARGE SCALE GENOMIC DNA]</scope>
    <source>
        <strain evidence="2">SpSt-381</strain>
    </source>
</reference>
<proteinExistence type="predicted"/>
<organism evidence="2">
    <name type="scientific">Eiseniibacteriota bacterium</name>
    <dbReference type="NCBI Taxonomy" id="2212470"/>
    <lineage>
        <taxon>Bacteria</taxon>
        <taxon>Candidatus Eiseniibacteriota</taxon>
    </lineage>
</organism>
<dbReference type="Pfam" id="PF25107">
    <property type="entry name" value="VWA7_N"/>
    <property type="match status" value="1"/>
</dbReference>
<dbReference type="InterPro" id="IPR056862">
    <property type="entry name" value="VWA7_N"/>
</dbReference>
<name>A0A832MLB6_UNCEI</name>
<feature type="domain" description="VWA7 N-terminal" evidence="1">
    <location>
        <begin position="150"/>
        <end position="176"/>
    </location>
</feature>